<dbReference type="InterPro" id="IPR011990">
    <property type="entry name" value="TPR-like_helical_dom_sf"/>
</dbReference>
<dbReference type="Proteomes" id="UP000439903">
    <property type="component" value="Unassembled WGS sequence"/>
</dbReference>
<dbReference type="GO" id="GO:0051301">
    <property type="term" value="P:cell division"/>
    <property type="evidence" value="ECO:0007669"/>
    <property type="project" value="UniProtKB-KW"/>
</dbReference>
<dbReference type="Gene3D" id="1.25.40.10">
    <property type="entry name" value="Tetratricopeptide repeat domain"/>
    <property type="match status" value="2"/>
</dbReference>
<organism evidence="8 9">
    <name type="scientific">Gigaspora margarita</name>
    <dbReference type="NCBI Taxonomy" id="4874"/>
    <lineage>
        <taxon>Eukaryota</taxon>
        <taxon>Fungi</taxon>
        <taxon>Fungi incertae sedis</taxon>
        <taxon>Mucoromycota</taxon>
        <taxon>Glomeromycotina</taxon>
        <taxon>Glomeromycetes</taxon>
        <taxon>Diversisporales</taxon>
        <taxon>Gigasporaceae</taxon>
        <taxon>Gigaspora</taxon>
    </lineage>
</organism>
<evidence type="ECO:0000256" key="5">
    <source>
        <dbReference type="ARBA" id="ARBA00022803"/>
    </source>
</evidence>
<dbReference type="GO" id="GO:0045842">
    <property type="term" value="P:positive regulation of mitotic metaphase/anaphase transition"/>
    <property type="evidence" value="ECO:0007669"/>
    <property type="project" value="TreeGrafter"/>
</dbReference>
<evidence type="ECO:0000313" key="9">
    <source>
        <dbReference type="Proteomes" id="UP000439903"/>
    </source>
</evidence>
<dbReference type="GO" id="GO:0031145">
    <property type="term" value="P:anaphase-promoting complex-dependent catabolic process"/>
    <property type="evidence" value="ECO:0007669"/>
    <property type="project" value="TreeGrafter"/>
</dbReference>
<dbReference type="PROSITE" id="PS50005">
    <property type="entry name" value="TPR"/>
    <property type="match status" value="2"/>
</dbReference>
<dbReference type="OrthoDB" id="2410705at2759"/>
<keyword evidence="1" id="KW-0132">Cell division</keyword>
<keyword evidence="5 7" id="KW-0802">TPR repeat</keyword>
<keyword evidence="9" id="KW-1185">Reference proteome</keyword>
<evidence type="ECO:0000256" key="3">
    <source>
        <dbReference type="ARBA" id="ARBA00022776"/>
    </source>
</evidence>
<keyword evidence="4" id="KW-0833">Ubl conjugation pathway</keyword>
<dbReference type="SUPFAM" id="SSF48452">
    <property type="entry name" value="TPR-like"/>
    <property type="match status" value="1"/>
</dbReference>
<dbReference type="PANTHER" id="PTHR12558">
    <property type="entry name" value="CELL DIVISION CYCLE 16,23,27"/>
    <property type="match status" value="1"/>
</dbReference>
<dbReference type="GO" id="GO:0005737">
    <property type="term" value="C:cytoplasm"/>
    <property type="evidence" value="ECO:0007669"/>
    <property type="project" value="TreeGrafter"/>
</dbReference>
<keyword evidence="3" id="KW-0498">Mitosis</keyword>
<evidence type="ECO:0000313" key="8">
    <source>
        <dbReference type="EMBL" id="KAF0472764.1"/>
    </source>
</evidence>
<dbReference type="AlphaFoldDB" id="A0A8H3XK13"/>
<evidence type="ECO:0000256" key="2">
    <source>
        <dbReference type="ARBA" id="ARBA00022737"/>
    </source>
</evidence>
<dbReference type="PANTHER" id="PTHR12558:SF9">
    <property type="entry name" value="CELL DIVISION CYCLE PROTEIN 16 HOMOLOG"/>
    <property type="match status" value="1"/>
</dbReference>
<sequence length="148" mass="16656">MDSHCGPAWVGFGHILAIESEHGQAITAYSTTAKLYPGYAQSVDSFKNALKVAEETKCQPQVWETIWINLGHAFRQLGELDNAESYFQKVVSMSPPNANVLTVLGYIYHVKEEFEEAIMYYHEALGICPYDPITHDLLNSCLKEMVHC</sequence>
<dbReference type="GO" id="GO:0005680">
    <property type="term" value="C:anaphase-promoting complex"/>
    <property type="evidence" value="ECO:0007669"/>
    <property type="project" value="TreeGrafter"/>
</dbReference>
<dbReference type="GO" id="GO:0016567">
    <property type="term" value="P:protein ubiquitination"/>
    <property type="evidence" value="ECO:0007669"/>
    <property type="project" value="TreeGrafter"/>
</dbReference>
<keyword evidence="2" id="KW-0677">Repeat</keyword>
<evidence type="ECO:0000256" key="1">
    <source>
        <dbReference type="ARBA" id="ARBA00022618"/>
    </source>
</evidence>
<dbReference type="EMBL" id="WTPW01000873">
    <property type="protein sequence ID" value="KAF0472764.1"/>
    <property type="molecule type" value="Genomic_DNA"/>
</dbReference>
<gene>
    <name evidence="8" type="ORF">F8M41_024975</name>
</gene>
<evidence type="ECO:0000256" key="4">
    <source>
        <dbReference type="ARBA" id="ARBA00022786"/>
    </source>
</evidence>
<evidence type="ECO:0000256" key="6">
    <source>
        <dbReference type="ARBA" id="ARBA00023306"/>
    </source>
</evidence>
<feature type="repeat" description="TPR" evidence="7">
    <location>
        <begin position="64"/>
        <end position="97"/>
    </location>
</feature>
<name>A0A8H3XK13_GIGMA</name>
<reference evidence="8 9" key="1">
    <citation type="journal article" date="2019" name="Environ. Microbiol.">
        <title>At the nexus of three kingdoms: the genome of the mycorrhizal fungus Gigaspora margarita provides insights into plant, endobacterial and fungal interactions.</title>
        <authorList>
            <person name="Venice F."/>
            <person name="Ghignone S."/>
            <person name="Salvioli di Fossalunga A."/>
            <person name="Amselem J."/>
            <person name="Novero M."/>
            <person name="Xianan X."/>
            <person name="Sedzielewska Toro K."/>
            <person name="Morin E."/>
            <person name="Lipzen A."/>
            <person name="Grigoriev I.V."/>
            <person name="Henrissat B."/>
            <person name="Martin F.M."/>
            <person name="Bonfante P."/>
        </authorList>
    </citation>
    <scope>NUCLEOTIDE SEQUENCE [LARGE SCALE GENOMIC DNA]</scope>
    <source>
        <strain evidence="8 9">BEG34</strain>
    </source>
</reference>
<dbReference type="PROSITE" id="PS50293">
    <property type="entry name" value="TPR_REGION"/>
    <property type="match status" value="1"/>
</dbReference>
<feature type="repeat" description="TPR" evidence="7">
    <location>
        <begin position="98"/>
        <end position="131"/>
    </location>
</feature>
<dbReference type="Pfam" id="PF13181">
    <property type="entry name" value="TPR_8"/>
    <property type="match status" value="2"/>
</dbReference>
<proteinExistence type="predicted"/>
<evidence type="ECO:0000256" key="7">
    <source>
        <dbReference type="PROSITE-ProRule" id="PRU00339"/>
    </source>
</evidence>
<comment type="caution">
    <text evidence="8">The sequence shown here is derived from an EMBL/GenBank/DDBJ whole genome shotgun (WGS) entry which is preliminary data.</text>
</comment>
<keyword evidence="6" id="KW-0131">Cell cycle</keyword>
<accession>A0A8H3XK13</accession>
<dbReference type="SMART" id="SM00028">
    <property type="entry name" value="TPR"/>
    <property type="match status" value="3"/>
</dbReference>
<protein>
    <submittedName>
        <fullName evidence="8">ApcC hetero-tetramer Cut9-Hcn1</fullName>
    </submittedName>
</protein>
<dbReference type="InterPro" id="IPR019734">
    <property type="entry name" value="TPR_rpt"/>
</dbReference>